<dbReference type="Gene3D" id="3.30.300.30">
    <property type="match status" value="5"/>
</dbReference>
<evidence type="ECO:0000259" key="6">
    <source>
        <dbReference type="PROSITE" id="PS50075"/>
    </source>
</evidence>
<dbReference type="Pfam" id="PF00501">
    <property type="entry name" value="AMP-binding"/>
    <property type="match status" value="4"/>
</dbReference>
<dbReference type="PANTHER" id="PTHR45527:SF1">
    <property type="entry name" value="FATTY ACID SYNTHASE"/>
    <property type="match status" value="1"/>
</dbReference>
<name>A0ABZ1WQH7_9ACTN</name>
<dbReference type="InterPro" id="IPR009081">
    <property type="entry name" value="PP-bd_ACP"/>
</dbReference>
<dbReference type="CDD" id="cd12117">
    <property type="entry name" value="A_NRPS_Srf_like"/>
    <property type="match status" value="1"/>
</dbReference>
<feature type="domain" description="Aminoacyl-transfer RNA synthetases class-II family profile" evidence="7">
    <location>
        <begin position="527"/>
        <end position="3564"/>
    </location>
</feature>
<evidence type="ECO:0000313" key="8">
    <source>
        <dbReference type="EMBL" id="WUT42025.1"/>
    </source>
</evidence>
<dbReference type="InterPro" id="IPR020806">
    <property type="entry name" value="PKS_PP-bd"/>
</dbReference>
<dbReference type="InterPro" id="IPR006195">
    <property type="entry name" value="aa-tRNA-synth_II"/>
</dbReference>
<dbReference type="SUPFAM" id="SSF53474">
    <property type="entry name" value="alpha/beta-Hydrolases"/>
    <property type="match status" value="1"/>
</dbReference>
<accession>A0ABZ1WQH7</accession>
<keyword evidence="2" id="KW-0596">Phosphopantetheine</keyword>
<dbReference type="CDD" id="cd19540">
    <property type="entry name" value="LCL_NRPS-like"/>
    <property type="match status" value="3"/>
</dbReference>
<dbReference type="PROSITE" id="PS00012">
    <property type="entry name" value="PHOSPHOPANTETHEINE"/>
    <property type="match status" value="4"/>
</dbReference>
<dbReference type="SUPFAM" id="SSF47336">
    <property type="entry name" value="ACP-like"/>
    <property type="match status" value="4"/>
</dbReference>
<dbReference type="InterPro" id="IPR029058">
    <property type="entry name" value="AB_hydrolase_fold"/>
</dbReference>
<feature type="region of interest" description="Disordered" evidence="5">
    <location>
        <begin position="1"/>
        <end position="23"/>
    </location>
</feature>
<dbReference type="SUPFAM" id="SSF52777">
    <property type="entry name" value="CoA-dependent acyltransferases"/>
    <property type="match status" value="6"/>
</dbReference>
<dbReference type="SUPFAM" id="SSF53335">
    <property type="entry name" value="S-adenosyl-L-methionine-dependent methyltransferases"/>
    <property type="match status" value="1"/>
</dbReference>
<dbReference type="InterPro" id="IPR020845">
    <property type="entry name" value="AMP-binding_CS"/>
</dbReference>
<feature type="domain" description="Carrier" evidence="6">
    <location>
        <begin position="1880"/>
        <end position="1955"/>
    </location>
</feature>
<dbReference type="PROSITE" id="PS50862">
    <property type="entry name" value="AA_TRNA_LIGASE_II"/>
    <property type="match status" value="1"/>
</dbReference>
<dbReference type="SMART" id="SM00823">
    <property type="entry name" value="PKS_PP"/>
    <property type="match status" value="4"/>
</dbReference>
<dbReference type="Proteomes" id="UP001432168">
    <property type="component" value="Chromosome"/>
</dbReference>
<comment type="cofactor">
    <cofactor evidence="1">
        <name>pantetheine 4'-phosphate</name>
        <dbReference type="ChEBI" id="CHEBI:47942"/>
    </cofactor>
</comment>
<dbReference type="InterPro" id="IPR006162">
    <property type="entry name" value="Ppantetheine_attach_site"/>
</dbReference>
<dbReference type="Pfam" id="PF13193">
    <property type="entry name" value="AMP-binding_C"/>
    <property type="match status" value="3"/>
</dbReference>
<dbReference type="PROSITE" id="PS00455">
    <property type="entry name" value="AMP_BINDING"/>
    <property type="match status" value="3"/>
</dbReference>
<dbReference type="Pfam" id="PF00975">
    <property type="entry name" value="Thioesterase"/>
    <property type="match status" value="1"/>
</dbReference>
<dbReference type="InterPro" id="IPR036736">
    <property type="entry name" value="ACP-like_sf"/>
</dbReference>
<keyword evidence="9" id="KW-1185">Reference proteome</keyword>
<dbReference type="Gene3D" id="3.30.559.10">
    <property type="entry name" value="Chloramphenicol acetyltransferase-like domain"/>
    <property type="match status" value="3"/>
</dbReference>
<evidence type="ECO:0000256" key="3">
    <source>
        <dbReference type="ARBA" id="ARBA00022553"/>
    </source>
</evidence>
<feature type="domain" description="Carrier" evidence="6">
    <location>
        <begin position="3988"/>
        <end position="4063"/>
    </location>
</feature>
<dbReference type="InterPro" id="IPR001242">
    <property type="entry name" value="Condensation_dom"/>
</dbReference>
<dbReference type="Gene3D" id="3.40.50.1820">
    <property type="entry name" value="alpha/beta hydrolase"/>
    <property type="match status" value="1"/>
</dbReference>
<evidence type="ECO:0000256" key="4">
    <source>
        <dbReference type="ARBA" id="ARBA00022737"/>
    </source>
</evidence>
<dbReference type="NCBIfam" id="TIGR01733">
    <property type="entry name" value="AA-adenyl-dom"/>
    <property type="match status" value="4"/>
</dbReference>
<keyword evidence="3" id="KW-0597">Phosphoprotein</keyword>
<feature type="region of interest" description="Disordered" evidence="5">
    <location>
        <begin position="1863"/>
        <end position="1883"/>
    </location>
</feature>
<dbReference type="Pfam" id="PF08242">
    <property type="entry name" value="Methyltransf_12"/>
    <property type="match status" value="1"/>
</dbReference>
<protein>
    <submittedName>
        <fullName evidence="8">Amino acid adenylation domain-containing protein</fullName>
    </submittedName>
</protein>
<feature type="domain" description="Carrier" evidence="6">
    <location>
        <begin position="2931"/>
        <end position="3006"/>
    </location>
</feature>
<sequence>MATDRPTLPHSPDGAPPAPSGPHGLNPAYVIYTSGSTGVPKGTVIPGENLTNLLADFRERIPFGPEDRLLAVTTFGFDISNLELLLPLICGGELVLAPQEATHDPAALRHLVDETGATVVQATPTLWQNVLDHEPETLRGLRVLVGGEALTEGLAQRLGAAAREVLNVYGPTETTIWSTTAEVGPATTGRPPIGRPLANTRTHVLDRRLRPVPLGATGELFIAGAGVARGYLGRPALTADRFVADPFGPPGTRMYRTGDLVRRREDGDLEFLGRSDGQVKIRGFRIELGEVEHALAGHPEIAQAAAVVRDLRPGGPALVAYAVPVPGAEPDPAALRAHLAERLPGHMLPAALTVLDALPLTPNGKLDRGALPAPDLGPAASGRAPRTPQEEILCELFAQVLDTPTVGLDDNFFGLGGHSLLATRLANAIRSRLGVELPVRTLFEAPTVAGLARRITGSAGTRTALTAGRRPERIPLSFGQRRLWFINRMDDDGSAYHMQSVLRLRGELDRTALAEALADVVARHESLRTVFPEADGEPHQLVLEPRQARPVPAVTDTDESGLPAAMRAAAAQPFDLTRELPLRVHLFALSATEHVLMVVQHHIAADGWSLTVLARDLGRAYRARSRGEAPGWRPLPVQYADYTLWQREILGDERDPDGLLTTQTEFWKQALAGLPEQTLLPTDRPRPRTAGFRGDTVRLDLDGDLHQRLLDLAQRHNASLFMVLHAALAALCTRLGAGHDIPIGSPVSGRSDDALDDLIGFFVNTLVLRTRTAGDPRFTELLASVRENALAAYDHQELPFERLVETLNPDRSLSQHPLFQIFLALQNTPEADVRFEGVAVRPQDEALPSAKFDLAFNLAERFGAERAAQGVHGTVEYRTDLFDRGTVETLVARLVRFLRAVAADPRQRIGAVEILGEEERLRLLGGAPGHLPAHGSPGDLAPHVAPGSLPVESATLHARFARTAAAHPDALALRAGDREMTYRELDRRADALAWKLRALGVGPESPVAVFLERSPELVVSMLAVWKAGGVCVPLHEAFPADRLEWVMADTAAVVLLTDRTMRRRSFRHDARVVVVDQEAEAGTAAPAGPDVPVLPEQLACIMYTSGSTGLPKGVAVTHRDVVALACDPCWDTGNHERVLMHAPYAFDICDYELWVPLLAGGEVVLAPPGRLDTADLARLIEGEKITAVHFTAGLLRVLAEDAPGCLSQVREVLTGGDIVSPVAVERLLRYAPGALVRQLYGPTEMTLCATHHEVRAPYEAEARVPLGRPLAGTRVYVLDERLRPVPPGVTGEVYLAGSGLARGYLGRAGLTAERFTADPWGPPGERMYRTGDLGRWNGRWQLEFVGRGDDQVKIRGFRVEPGEVAATLADHPEVSQAEVLMRTGSLGERQLVGYVVPHGRRSAAQVEEGTRQHVAEWRQIYDGMYGGSAAPARSGADAFGSDFSGWESSYDGRPIPVAEMREWRERTVERIRALRPRHVLEVGAGNGLILSRLYAECASYWATDFSPRAIETLRAHVGAESTVRLRTQPADDLTGLPAGHFDTIILNSVVQYFPDAAYLRRVLTGLTGLLAPGGRLFIGDVRNLELLDTFHAAVELARAGEDEDRAEVRRRALRRAEREKELLVAPGFFHDFARVTEGVAAADVRVKRGRAHNELTRYRYDVVLHATTHTPASGVPEPRSEPAGTAAAGAAVPVLDWTGTLGDLGALRTRLAGSRPSALRVTGVPDGRTAPERAAAAALFTGEPLDGTGVGVDPSLLYELGDRLGYETTVSWAGPGSPGVLDVLFTDASRHPGPLPSIGWTGSEAGPAGVPARHTNAPAAFQEARRLSGALRSHLAERLPEYMIPSAFMVLDRFPVTANGKLDREALPEPDPGDEAGRGAPRTAREEQLCSLFAELLGLPRVGVEDDFFRLGGHSLLAIRLVNAIRSSFGTELGVRAVFEAPTVAALAERLDRAGPAGAPLVPADRPDPLPVSYAQRRLWFLHRLEERDGAYNIPVALRLTGALDEDALRRALHDVVIRHESLRTVFAEVDGEPVQRILDARDVRPELGVVDVGEDAEALERAVAEEAAQGFDLGTRLPLRATLLRLSPTEHVLLVVLHHIAADGWSMDPLARDIGAAYAARHAGRAPQFAPLPVQYADYAVWQRAVLGSETDPDSRISGQLAHWRERLADLPAGTELPTDRPRPPEFSYRGAEVPLRLPAQLHSDLVGLAQEHGATLFMVLHAALAALLTRLGAGTDIPLGTPVAGRVDAQLDDLVGFFVNTLVLRTRTDGDPAFGDLLRRVTEQDLEAYAHQDVPFERLVEVLAPPRSLARHPLFQVMLALQPATGAATGLPGLRTAAQRIPQRTVKFDLDLQLREVRSPDGAPCGVEGGIVYSTDLFDEATVVALGDRLVRFLRAVADDPGLSIGDVDILTEDERPARIRESGEERAEPVIRRFEAQVRRTPERPAVSCAGTTMSYAELDAEANRLARCLAARGAGPERVVAVAVPRSARMLVAVLAILKCGAAYLPVDRGQPADRVAFTFGDAAPVLVITEGDAPDGLPDPSVVPRVALDDPEVAAALATAGAGPLGDTADERHPAYVIYTSGSTGTPKGVVVSRRSMACLLGWAVERFGAEELERVLAATSLSFDVSVFELFAPLLTGGHVEIVRDLLELAERSWSGTLAAGVPSVFSALLADGRARFEARTLAMAGEALPEHVVRQVRELRPGVRIANIYGPTEATVYATAWFSEGEEIMAPPIGRPLPHVRAHVLDERLRPVPTAVAGELYLAGEGLARGYLDRPALTAERFVADPWGPPGGRMYRTGDLVRRRADGGLDYLGRTDDQVKVRGFRIEPGEVENVLTRHPDVVNAAVSAVPDPVGVRRLVAHVAVRPGASATAARLAAHVGAALPEYMVPTAFVLLDELPVNANGKLDRAALPAPELGGRPAGERARDPREELMGELFAQVLAVPSVGPDDSFFELGGHSLMATRLANAVRTVFGAELPLRALFEAPTPRGLTARLATADSARPALVPAERPGTIPLSYAQRRLWFLNRLDGGSGQYNIPLALRLTGELDPDAIGAALADLVDRHESLRTVFPDTDGVPRQRILPSGSRPPGRLEPVSVSPEDLPRALARAARRSFDLAVDPPLRATLWRTAPDEHVLLLVLHHIAGDGASYAPLARDLGTAYRARAAGRGPDWRPLPVQYADYTLWQRRLLGAEDDPGSPVSRQLAHWQQTLAGLPQELTLPVDRPRPAVPGHGGGQVPLRVDADLHRELTALARREGVTAFMLFQAALAALLTRLGAGTDIPVGSPLAGRGDQALDDLVGFFANTVVLRTDTSGNPDFAEVLRRVRETALAAYAHQDVPFERLVEVLSPARSVSRHPLFQVLLVLQNTEPPGFDLEGLTVTPTEVDPHTARFDLDVSLSETFAQDGSPSGVRGSIRYNADLFDETTVAAVAERLVLLLEAVAADPHTRVGDLDVLLPAERRHLDEWSGEAAGAVPATALPELFEAQVARTAHRTALRLDGGTLSYAELNRRANRLAHRLMALGAGPERTVGLLLPRSAEQVVAVLAVLKAGAAFLPMDPDYPAGRLRHMLADARPSLVLTMRACADRLPEGTPALVLDDPLVAARIAAARATDPVDADRTTPLCTAHPAYVIYTSGSTGRPNGVVVSHQGIANLAARQIERFRVTEGDRVLQFASPGFDAAFSELCMALLSGAELVVPGKDDLTPGGPLAELIARQGVTHVTLPPVALSAMPPERLGPVRTLVTAGDALPADAVARWGAARRLVNAYGPTETTVCATMSGPLSGTDGPSIGRPPAGVGVHVLDDALRPVPPGVAGELYVYGPGLARGYLGRPGLTSARFVADPFGVPGSRMYRTGDLVRRDLAGDLHFLGRADHQVSVRGFRVEPAEIEGVLRADPTVTQAVVTLRQDTAAGGVLTGYVVPAEGASPDPAALRRRVGESLPAHMVPAAVVVLEGLPVTPNGKLDRAALPAPRFGGGSDRAARTPREAVLRELFAEVLGVPAIGLDDSFFDAGGHSMLAARLIDRVQSALGQRIGLRLLFEAPSVAGLARALDGTAEGPRRGGEFDVLLPLRTGGGAAPVFCVHPAAGLGWSFAGLVRHLDPRHPVYALQSPGVADGPGRIPPTVAATAAVYAEHIRRVAPHGPYHLLGWSAGGLIAHEIAVRLQAAGEQVGLLAVLDGYPLAGLPAPAVPAPEEAAEAVRRETSGLQLDDAVRENLGAVYREVTRAARDFVPGVFHGELLHFRGRGTLLSPALWQPYVEGRLRPTDVPCPHEELTRPAALAVIGPALAAALRDTTPAVEHPEKGTDA</sequence>
<dbReference type="Pfam" id="PF00550">
    <property type="entry name" value="PP-binding"/>
    <property type="match status" value="4"/>
</dbReference>
<dbReference type="EMBL" id="CP109011">
    <property type="protein sequence ID" value="WUT42025.1"/>
    <property type="molecule type" value="Genomic_DNA"/>
</dbReference>
<dbReference type="CDD" id="cd17652">
    <property type="entry name" value="A_NRPS_CmdD_like"/>
    <property type="match status" value="1"/>
</dbReference>
<dbReference type="InterPro" id="IPR025110">
    <property type="entry name" value="AMP-bd_C"/>
</dbReference>
<dbReference type="PANTHER" id="PTHR45527">
    <property type="entry name" value="NONRIBOSOMAL PEPTIDE SYNTHETASE"/>
    <property type="match status" value="1"/>
</dbReference>
<evidence type="ECO:0000313" key="9">
    <source>
        <dbReference type="Proteomes" id="UP001432168"/>
    </source>
</evidence>
<dbReference type="Gene3D" id="3.30.559.30">
    <property type="entry name" value="Nonribosomal peptide synthetase, condensation domain"/>
    <property type="match status" value="3"/>
</dbReference>
<dbReference type="InterPro" id="IPR042099">
    <property type="entry name" value="ANL_N_sf"/>
</dbReference>
<dbReference type="InterPro" id="IPR023213">
    <property type="entry name" value="CAT-like_dom_sf"/>
</dbReference>
<dbReference type="PROSITE" id="PS50075">
    <property type="entry name" value="CARRIER"/>
    <property type="match status" value="4"/>
</dbReference>
<feature type="region of interest" description="Disordered" evidence="5">
    <location>
        <begin position="3080"/>
        <end position="3106"/>
    </location>
</feature>
<evidence type="ECO:0000259" key="7">
    <source>
        <dbReference type="PROSITE" id="PS50862"/>
    </source>
</evidence>
<dbReference type="Gene3D" id="3.40.50.150">
    <property type="entry name" value="Vaccinia Virus protein VP39"/>
    <property type="match status" value="1"/>
</dbReference>
<dbReference type="InterPro" id="IPR029063">
    <property type="entry name" value="SAM-dependent_MTases_sf"/>
</dbReference>
<dbReference type="Pfam" id="PF00668">
    <property type="entry name" value="Condensation"/>
    <property type="match status" value="3"/>
</dbReference>
<feature type="domain" description="Carrier" evidence="6">
    <location>
        <begin position="384"/>
        <end position="459"/>
    </location>
</feature>
<dbReference type="RefSeq" id="WP_329260349.1">
    <property type="nucleotide sequence ID" value="NZ_CP109011.1"/>
</dbReference>
<dbReference type="CDD" id="cd02440">
    <property type="entry name" value="AdoMet_MTases"/>
    <property type="match status" value="1"/>
</dbReference>
<dbReference type="InterPro" id="IPR020802">
    <property type="entry name" value="TesA-like"/>
</dbReference>
<dbReference type="NCBIfam" id="NF003417">
    <property type="entry name" value="PRK04813.1"/>
    <property type="match status" value="5"/>
</dbReference>
<dbReference type="InterPro" id="IPR001031">
    <property type="entry name" value="Thioesterase"/>
</dbReference>
<dbReference type="Gene3D" id="3.40.50.12780">
    <property type="entry name" value="N-terminal domain of ligase-like"/>
    <property type="match status" value="1"/>
</dbReference>
<dbReference type="InterPro" id="IPR000873">
    <property type="entry name" value="AMP-dep_synth/lig_dom"/>
</dbReference>
<keyword evidence="4" id="KW-0677">Repeat</keyword>
<gene>
    <name evidence="8" type="ORF">OG929_06955</name>
</gene>
<dbReference type="SMART" id="SM00824">
    <property type="entry name" value="PKS_TE"/>
    <property type="match status" value="1"/>
</dbReference>
<dbReference type="InterPro" id="IPR010071">
    <property type="entry name" value="AA_adenyl_dom"/>
</dbReference>
<dbReference type="CDD" id="cd05930">
    <property type="entry name" value="A_NRPS"/>
    <property type="match status" value="1"/>
</dbReference>
<evidence type="ECO:0000256" key="2">
    <source>
        <dbReference type="ARBA" id="ARBA00022450"/>
    </source>
</evidence>
<dbReference type="InterPro" id="IPR045851">
    <property type="entry name" value="AMP-bd_C_sf"/>
</dbReference>
<dbReference type="InterPro" id="IPR013217">
    <property type="entry name" value="Methyltransf_12"/>
</dbReference>
<evidence type="ECO:0000256" key="1">
    <source>
        <dbReference type="ARBA" id="ARBA00001957"/>
    </source>
</evidence>
<proteinExistence type="predicted"/>
<dbReference type="Gene3D" id="2.30.38.10">
    <property type="entry name" value="Luciferase, Domain 3"/>
    <property type="match status" value="3"/>
</dbReference>
<dbReference type="SUPFAM" id="SSF56801">
    <property type="entry name" value="Acetyl-CoA synthetase-like"/>
    <property type="match status" value="4"/>
</dbReference>
<dbReference type="Gene3D" id="3.40.50.980">
    <property type="match status" value="6"/>
</dbReference>
<dbReference type="Gene3D" id="1.10.1200.10">
    <property type="entry name" value="ACP-like"/>
    <property type="match status" value="3"/>
</dbReference>
<reference evidence="8" key="1">
    <citation type="submission" date="2022-10" db="EMBL/GenBank/DDBJ databases">
        <title>The complete genomes of actinobacterial strains from the NBC collection.</title>
        <authorList>
            <person name="Joergensen T.S."/>
            <person name="Alvarez Arevalo M."/>
            <person name="Sterndorff E.B."/>
            <person name="Faurdal D."/>
            <person name="Vuksanovic O."/>
            <person name="Mourched A.-S."/>
            <person name="Charusanti P."/>
            <person name="Shaw S."/>
            <person name="Blin K."/>
            <person name="Weber T."/>
        </authorList>
    </citation>
    <scope>NUCLEOTIDE SEQUENCE</scope>
    <source>
        <strain evidence="8">NBC_00686</strain>
    </source>
</reference>
<evidence type="ECO:0000256" key="5">
    <source>
        <dbReference type="SAM" id="MobiDB-lite"/>
    </source>
</evidence>
<organism evidence="8 9">
    <name type="scientific">Streptomyces pseudovenezuelae</name>
    <dbReference type="NCBI Taxonomy" id="67350"/>
    <lineage>
        <taxon>Bacteria</taxon>
        <taxon>Bacillati</taxon>
        <taxon>Actinomycetota</taxon>
        <taxon>Actinomycetes</taxon>
        <taxon>Kitasatosporales</taxon>
        <taxon>Streptomycetaceae</taxon>
        <taxon>Streptomyces</taxon>
        <taxon>Streptomyces aurantiacus group</taxon>
    </lineage>
</organism>